<organism evidence="1 2">
    <name type="scientific">Solirubrobacter ginsenosidimutans</name>
    <dbReference type="NCBI Taxonomy" id="490573"/>
    <lineage>
        <taxon>Bacteria</taxon>
        <taxon>Bacillati</taxon>
        <taxon>Actinomycetota</taxon>
        <taxon>Thermoleophilia</taxon>
        <taxon>Solirubrobacterales</taxon>
        <taxon>Solirubrobacteraceae</taxon>
        <taxon>Solirubrobacter</taxon>
    </lineage>
</organism>
<dbReference type="RefSeq" id="WP_270042600.1">
    <property type="nucleotide sequence ID" value="NZ_JAPDOD010000024.1"/>
</dbReference>
<protein>
    <submittedName>
        <fullName evidence="1">Uncharacterized protein</fullName>
    </submittedName>
</protein>
<keyword evidence="2" id="KW-1185">Reference proteome</keyword>
<reference evidence="1" key="1">
    <citation type="submission" date="2022-10" db="EMBL/GenBank/DDBJ databases">
        <title>The WGS of Solirubrobacter ginsenosidimutans DSM 21036.</title>
        <authorList>
            <person name="Jiang Z."/>
        </authorList>
    </citation>
    <scope>NUCLEOTIDE SEQUENCE</scope>
    <source>
        <strain evidence="1">DSM 21036</strain>
    </source>
</reference>
<evidence type="ECO:0000313" key="2">
    <source>
        <dbReference type="Proteomes" id="UP001149140"/>
    </source>
</evidence>
<dbReference type="AlphaFoldDB" id="A0A9X3MUQ5"/>
<sequence>MITGEEDLRPEILILLQLLEDNPPPRAWMRAGSPSPLQRLLQQDFGGFEDALGVYREEGFVIRRRGGTSR</sequence>
<accession>A0A9X3MUQ5</accession>
<dbReference type="EMBL" id="JAPDOD010000024">
    <property type="protein sequence ID" value="MDA0163356.1"/>
    <property type="molecule type" value="Genomic_DNA"/>
</dbReference>
<proteinExistence type="predicted"/>
<name>A0A9X3MUQ5_9ACTN</name>
<dbReference type="Proteomes" id="UP001149140">
    <property type="component" value="Unassembled WGS sequence"/>
</dbReference>
<evidence type="ECO:0000313" key="1">
    <source>
        <dbReference type="EMBL" id="MDA0163356.1"/>
    </source>
</evidence>
<gene>
    <name evidence="1" type="ORF">OM076_23985</name>
</gene>
<comment type="caution">
    <text evidence="1">The sequence shown here is derived from an EMBL/GenBank/DDBJ whole genome shotgun (WGS) entry which is preliminary data.</text>
</comment>